<name>A0A426DIU8_9FIRM</name>
<dbReference type="AlphaFoldDB" id="A0A426DIU8"/>
<evidence type="ECO:0000313" key="3">
    <source>
        <dbReference type="Proteomes" id="UP000274920"/>
    </source>
</evidence>
<sequence length="430" mass="49191">MQYTGYELLWLFLAYSFLGWVLETAAAAVKQKKFVNRGMINGPFCIIYGTAAALMSVGLHEVTGLWLFLGSAIYAASLEWIAGHLIEKYYRERWWDYSKIRWNLDGYICLSMSLLWGVLGFVCIKWGNPLLVKLYGIVPDLLRKAIVWILLAALLVDALATYILLTGKSGYLDRWEAADNRFEQVSARLGKWISTQVEKRIHNAYQVVEQLEMEELFGTFAEGCGFYKVVWLFFAGAFLGDITETIFCRITAGVWMSRSSVVWGPFSIVWGLAIALVTAMLYKYRNRSEGFLFLAGTFLGGAYEYFCSVFTEMVFGTVFWDYSEIPFNLGGRINLLYCFFWGIAAVVWFKCCYPFISRMIEKLPVILGKVSTWALILFMCCNITVSCMALARYGERQEGMAAASDWQTWTDAHFPDERVERIYPNAIRVE</sequence>
<evidence type="ECO:0008006" key="4">
    <source>
        <dbReference type="Google" id="ProtNLM"/>
    </source>
</evidence>
<keyword evidence="1" id="KW-1133">Transmembrane helix</keyword>
<proteinExistence type="predicted"/>
<feature type="transmembrane region" description="Helical" evidence="1">
    <location>
        <begin position="107"/>
        <end position="127"/>
    </location>
</feature>
<dbReference type="Pfam" id="PF06541">
    <property type="entry name" value="ABC_trans_CmpB"/>
    <property type="match status" value="2"/>
</dbReference>
<feature type="transmembrane region" description="Helical" evidence="1">
    <location>
        <begin position="147"/>
        <end position="165"/>
    </location>
</feature>
<dbReference type="EMBL" id="RHJS01000002">
    <property type="protein sequence ID" value="RRK32582.1"/>
    <property type="molecule type" value="Genomic_DNA"/>
</dbReference>
<feature type="transmembrane region" description="Helical" evidence="1">
    <location>
        <begin position="302"/>
        <end position="322"/>
    </location>
</feature>
<feature type="transmembrane region" description="Helical" evidence="1">
    <location>
        <begin position="334"/>
        <end position="356"/>
    </location>
</feature>
<reference evidence="2" key="1">
    <citation type="submission" date="2018-10" db="EMBL/GenBank/DDBJ databases">
        <title>Schaedlerella arabinophila gen. nov. sp. nov., isolated from the mouse intestinal tract and comparative analysis with the genome of the closely related altered Schaedler flora strain ASF502.</title>
        <authorList>
            <person name="Miyake S."/>
            <person name="Soh M."/>
            <person name="Seedorf H."/>
        </authorList>
    </citation>
    <scope>NUCLEOTIDE SEQUENCE [LARGE SCALE GENOMIC DNA]</scope>
    <source>
        <strain evidence="2">DSM 106076</strain>
    </source>
</reference>
<gene>
    <name evidence="2" type="ORF">EBB54_15385</name>
</gene>
<dbReference type="Proteomes" id="UP000274920">
    <property type="component" value="Unassembled WGS sequence"/>
</dbReference>
<evidence type="ECO:0000313" key="2">
    <source>
        <dbReference type="EMBL" id="RRK32582.1"/>
    </source>
</evidence>
<feature type="transmembrane region" description="Helical" evidence="1">
    <location>
        <begin position="40"/>
        <end position="59"/>
    </location>
</feature>
<feature type="transmembrane region" description="Helical" evidence="1">
    <location>
        <begin position="261"/>
        <end position="282"/>
    </location>
</feature>
<accession>A0A426DIU8</accession>
<feature type="transmembrane region" description="Helical" evidence="1">
    <location>
        <begin position="65"/>
        <end position="86"/>
    </location>
</feature>
<keyword evidence="1" id="KW-0812">Transmembrane</keyword>
<evidence type="ECO:0000256" key="1">
    <source>
        <dbReference type="SAM" id="Phobius"/>
    </source>
</evidence>
<organism evidence="2 3">
    <name type="scientific">Schaedlerella arabinosiphila</name>
    <dbReference type="NCBI Taxonomy" id="2044587"/>
    <lineage>
        <taxon>Bacteria</taxon>
        <taxon>Bacillati</taxon>
        <taxon>Bacillota</taxon>
        <taxon>Clostridia</taxon>
        <taxon>Lachnospirales</taxon>
        <taxon>Lachnospiraceae</taxon>
        <taxon>Schaedlerella</taxon>
    </lineage>
</organism>
<feature type="transmembrane region" description="Helical" evidence="1">
    <location>
        <begin position="371"/>
        <end position="391"/>
    </location>
</feature>
<protein>
    <recommendedName>
        <fullName evidence="4">ABC transporter permease</fullName>
    </recommendedName>
</protein>
<keyword evidence="3" id="KW-1185">Reference proteome</keyword>
<feature type="transmembrane region" description="Helical" evidence="1">
    <location>
        <begin position="6"/>
        <end position="28"/>
    </location>
</feature>
<dbReference type="InterPro" id="IPR010540">
    <property type="entry name" value="CmpB_TMEM229"/>
</dbReference>
<dbReference type="RefSeq" id="WP_125128042.1">
    <property type="nucleotide sequence ID" value="NZ_RHJS01000002.1"/>
</dbReference>
<keyword evidence="1" id="KW-0472">Membrane</keyword>
<comment type="caution">
    <text evidence="2">The sequence shown here is derived from an EMBL/GenBank/DDBJ whole genome shotgun (WGS) entry which is preliminary data.</text>
</comment>